<dbReference type="OrthoDB" id="9940269at2759"/>
<protein>
    <recommendedName>
        <fullName evidence="4">Kinetochore localized astrin (SPAG5) binding protein</fullName>
    </recommendedName>
</protein>
<reference evidence="2" key="3">
    <citation type="submission" date="2025-08" db="UniProtKB">
        <authorList>
            <consortium name="Ensembl"/>
        </authorList>
    </citation>
    <scope>IDENTIFICATION</scope>
</reference>
<feature type="coiled-coil region" evidence="1">
    <location>
        <begin position="76"/>
        <end position="117"/>
    </location>
</feature>
<feature type="coiled-coil region" evidence="1">
    <location>
        <begin position="145"/>
        <end position="197"/>
    </location>
</feature>
<dbReference type="RefSeq" id="XP_019911683.1">
    <property type="nucleotide sequence ID" value="XM_020056124.2"/>
</dbReference>
<dbReference type="OMA" id="EMKECSA"/>
<dbReference type="Ensembl" id="ENSELUT00000014165.3">
    <property type="protein sequence ID" value="ENSELUP00000003359.2"/>
    <property type="gene ID" value="ENSELUG00000004585.3"/>
</dbReference>
<dbReference type="GO" id="GO:0051988">
    <property type="term" value="P:regulation of attachment of spindle microtubules to kinetochore"/>
    <property type="evidence" value="ECO:0007669"/>
    <property type="project" value="InterPro"/>
</dbReference>
<name>A0A3P8XIB3_ESOLU</name>
<evidence type="ECO:0000313" key="3">
    <source>
        <dbReference type="Proteomes" id="UP000265140"/>
    </source>
</evidence>
<dbReference type="InterPro" id="IPR033373">
    <property type="entry name" value="SKAP"/>
</dbReference>
<organism evidence="2 3">
    <name type="scientific">Esox lucius</name>
    <name type="common">Northern pike</name>
    <dbReference type="NCBI Taxonomy" id="8010"/>
    <lineage>
        <taxon>Eukaryota</taxon>
        <taxon>Metazoa</taxon>
        <taxon>Chordata</taxon>
        <taxon>Craniata</taxon>
        <taxon>Vertebrata</taxon>
        <taxon>Euteleostomi</taxon>
        <taxon>Actinopterygii</taxon>
        <taxon>Neopterygii</taxon>
        <taxon>Teleostei</taxon>
        <taxon>Protacanthopterygii</taxon>
        <taxon>Esociformes</taxon>
        <taxon>Esocidae</taxon>
        <taxon>Esox</taxon>
    </lineage>
</organism>
<keyword evidence="3" id="KW-1185">Reference proteome</keyword>
<dbReference type="Bgee" id="ENSELUG00000004585">
    <property type="expression patterns" value="Expressed in ovary and 12 other cell types or tissues"/>
</dbReference>
<dbReference type="GO" id="GO:0034451">
    <property type="term" value="C:centriolar satellite"/>
    <property type="evidence" value="ECO:0007669"/>
    <property type="project" value="TreeGrafter"/>
</dbReference>
<evidence type="ECO:0000256" key="1">
    <source>
        <dbReference type="SAM" id="Coils"/>
    </source>
</evidence>
<proteinExistence type="predicted"/>
<gene>
    <name evidence="2" type="primary">KNSTRN</name>
</gene>
<sequence length="228" mass="25998">MMASKIPRCGQSVRPVAGGAEMKRVANKYEFKEAAIPSDFNFVQKTACFKPQNENLPRTNVPNVRKGISTRYGQQLSELKGRNKHLEDTNEELQKKLTETQQKCALLEQQHSELQVTNVDIQKQLKDCHVLLVAGNIDPVLGERIREIKQENEDQRREVVNISQDLLSELQTFGDMATEQSAQLTEVQKTMKDLMEAQGHLVQESNNFSFDVEKMEKALEEAEQLLLE</sequence>
<dbReference type="PANTHER" id="PTHR31940">
    <property type="entry name" value="SMALL KINETOCHORE-ASSOCIATED PROTEIN"/>
    <property type="match status" value="1"/>
</dbReference>
<dbReference type="GO" id="GO:0072686">
    <property type="term" value="C:mitotic spindle"/>
    <property type="evidence" value="ECO:0007669"/>
    <property type="project" value="TreeGrafter"/>
</dbReference>
<dbReference type="RefSeq" id="XP_010880615.1">
    <property type="nucleotide sequence ID" value="XM_010882313.3"/>
</dbReference>
<dbReference type="CTD" id="90417"/>
<dbReference type="GO" id="GO:0000070">
    <property type="term" value="P:mitotic sister chromatid segregation"/>
    <property type="evidence" value="ECO:0007669"/>
    <property type="project" value="TreeGrafter"/>
</dbReference>
<dbReference type="GeneTree" id="ENSGT00390000010376"/>
<dbReference type="PANTHER" id="PTHR31940:SF2">
    <property type="entry name" value="SMALL KINETOCHORE-ASSOCIATED PROTEIN"/>
    <property type="match status" value="1"/>
</dbReference>
<dbReference type="KEGG" id="els:105017605"/>
<reference evidence="2" key="2">
    <citation type="submission" date="2020-02" db="EMBL/GenBank/DDBJ databases">
        <title>Esox lucius (northern pike) genome, fEsoLuc1, primary haplotype.</title>
        <authorList>
            <person name="Myers G."/>
            <person name="Karagic N."/>
            <person name="Meyer A."/>
            <person name="Pippel M."/>
            <person name="Reichard M."/>
            <person name="Winkler S."/>
            <person name="Tracey A."/>
            <person name="Sims Y."/>
            <person name="Howe K."/>
            <person name="Rhie A."/>
            <person name="Formenti G."/>
            <person name="Durbin R."/>
            <person name="Fedrigo O."/>
            <person name="Jarvis E.D."/>
        </authorList>
    </citation>
    <scope>NUCLEOTIDE SEQUENCE [LARGE SCALE GENOMIC DNA]</scope>
</reference>
<evidence type="ECO:0000313" key="2">
    <source>
        <dbReference type="Ensembl" id="ENSELUP00000003359.2"/>
    </source>
</evidence>
<reference evidence="2" key="4">
    <citation type="submission" date="2025-09" db="UniProtKB">
        <authorList>
            <consortium name="Ensembl"/>
        </authorList>
    </citation>
    <scope>IDENTIFICATION</scope>
</reference>
<evidence type="ECO:0008006" key="4">
    <source>
        <dbReference type="Google" id="ProtNLM"/>
    </source>
</evidence>
<dbReference type="GeneID" id="105017605"/>
<reference evidence="3" key="1">
    <citation type="journal article" date="2014" name="PLoS ONE">
        <title>The genome and linkage map of the northern pike (Esox lucius): conserved synteny revealed between the salmonid sister group and the Neoteleostei.</title>
        <authorList>
            <person name="Rondeau E.B."/>
            <person name="Minkley D.R."/>
            <person name="Leong J.S."/>
            <person name="Messmer A.M."/>
            <person name="Jantzen J.R."/>
            <person name="von Schalburg K.R."/>
            <person name="Lemon C."/>
            <person name="Bird N.H."/>
            <person name="Koop B.F."/>
        </authorList>
    </citation>
    <scope>NUCLEOTIDE SEQUENCE</scope>
</reference>
<dbReference type="AlphaFoldDB" id="A0A3P8XIB3"/>
<accession>A0A3P8XIB3</accession>
<dbReference type="Proteomes" id="UP000265140">
    <property type="component" value="Chromosome 18"/>
</dbReference>
<dbReference type="GO" id="GO:0007051">
    <property type="term" value="P:spindle organization"/>
    <property type="evidence" value="ECO:0007669"/>
    <property type="project" value="InterPro"/>
</dbReference>
<dbReference type="GO" id="GO:0000776">
    <property type="term" value="C:kinetochore"/>
    <property type="evidence" value="ECO:0007669"/>
    <property type="project" value="InterPro"/>
</dbReference>
<dbReference type="GO" id="GO:0035371">
    <property type="term" value="C:microtubule plus-end"/>
    <property type="evidence" value="ECO:0007669"/>
    <property type="project" value="TreeGrafter"/>
</dbReference>
<keyword evidence="1" id="KW-0175">Coiled coil</keyword>